<dbReference type="EMBL" id="KL197724">
    <property type="protein sequence ID" value="KDQ55622.1"/>
    <property type="molecule type" value="Genomic_DNA"/>
</dbReference>
<dbReference type="GO" id="GO:0002098">
    <property type="term" value="P:tRNA wobble uridine modification"/>
    <property type="evidence" value="ECO:0007669"/>
    <property type="project" value="InterPro"/>
</dbReference>
<dbReference type="Proteomes" id="UP000027265">
    <property type="component" value="Unassembled WGS sequence"/>
</dbReference>
<organism evidence="3 4">
    <name type="scientific">Jaapia argillacea MUCL 33604</name>
    <dbReference type="NCBI Taxonomy" id="933084"/>
    <lineage>
        <taxon>Eukaryota</taxon>
        <taxon>Fungi</taxon>
        <taxon>Dikarya</taxon>
        <taxon>Basidiomycota</taxon>
        <taxon>Agaricomycotina</taxon>
        <taxon>Agaricomycetes</taxon>
        <taxon>Agaricomycetidae</taxon>
        <taxon>Jaapiales</taxon>
        <taxon>Jaapiaceae</taxon>
        <taxon>Jaapia</taxon>
    </lineage>
</organism>
<dbReference type="InterPro" id="IPR027417">
    <property type="entry name" value="P-loop_NTPase"/>
</dbReference>
<comment type="similarity">
    <text evidence="2">Belongs to the ELP6 family.</text>
</comment>
<dbReference type="STRING" id="933084.A0A067PWH0"/>
<dbReference type="Gene3D" id="3.40.50.300">
    <property type="entry name" value="P-loop containing nucleotide triphosphate hydrolases"/>
    <property type="match status" value="1"/>
</dbReference>
<protein>
    <recommendedName>
        <fullName evidence="5">Elongator complex protein 5</fullName>
    </recommendedName>
</protein>
<evidence type="ECO:0000313" key="4">
    <source>
        <dbReference type="Proteomes" id="UP000027265"/>
    </source>
</evidence>
<accession>A0A067PWH0</accession>
<dbReference type="PANTHER" id="PTHR16184:SF6">
    <property type="entry name" value="ELONGATOR COMPLEX PROTEIN 6"/>
    <property type="match status" value="1"/>
</dbReference>
<dbReference type="GO" id="GO:0033588">
    <property type="term" value="C:elongator holoenzyme complex"/>
    <property type="evidence" value="ECO:0007669"/>
    <property type="project" value="InterPro"/>
</dbReference>
<gene>
    <name evidence="3" type="ORF">JAAARDRAFT_691454</name>
</gene>
<dbReference type="AlphaFoldDB" id="A0A067PWH0"/>
<dbReference type="InterPro" id="IPR018627">
    <property type="entry name" value="ELP6"/>
</dbReference>
<name>A0A067PWH0_9AGAM</name>
<keyword evidence="4" id="KW-1185">Reference proteome</keyword>
<dbReference type="HOGENOM" id="CLU_073399_1_0_1"/>
<evidence type="ECO:0000256" key="2">
    <source>
        <dbReference type="ARBA" id="ARBA00008837"/>
    </source>
</evidence>
<evidence type="ECO:0000256" key="1">
    <source>
        <dbReference type="ARBA" id="ARBA00005043"/>
    </source>
</evidence>
<dbReference type="InParanoid" id="A0A067PWH0"/>
<dbReference type="Pfam" id="PF09807">
    <property type="entry name" value="ELP6"/>
    <property type="match status" value="1"/>
</dbReference>
<dbReference type="OrthoDB" id="9995306at2759"/>
<dbReference type="UniPathway" id="UPA00988"/>
<evidence type="ECO:0000313" key="3">
    <source>
        <dbReference type="EMBL" id="KDQ55622.1"/>
    </source>
</evidence>
<dbReference type="PANTHER" id="PTHR16184">
    <property type="entry name" value="ELONGATOR COMPLEX PROTEIN 6"/>
    <property type="match status" value="1"/>
</dbReference>
<dbReference type="CDD" id="cd19495">
    <property type="entry name" value="Elp6"/>
    <property type="match status" value="1"/>
</dbReference>
<evidence type="ECO:0008006" key="5">
    <source>
        <dbReference type="Google" id="ProtNLM"/>
    </source>
</evidence>
<reference evidence="4" key="1">
    <citation type="journal article" date="2014" name="Proc. Natl. Acad. Sci. U.S.A.">
        <title>Extensive sampling of basidiomycete genomes demonstrates inadequacy of the white-rot/brown-rot paradigm for wood decay fungi.</title>
        <authorList>
            <person name="Riley R."/>
            <person name="Salamov A.A."/>
            <person name="Brown D.W."/>
            <person name="Nagy L.G."/>
            <person name="Floudas D."/>
            <person name="Held B.W."/>
            <person name="Levasseur A."/>
            <person name="Lombard V."/>
            <person name="Morin E."/>
            <person name="Otillar R."/>
            <person name="Lindquist E.A."/>
            <person name="Sun H."/>
            <person name="LaButti K.M."/>
            <person name="Schmutz J."/>
            <person name="Jabbour D."/>
            <person name="Luo H."/>
            <person name="Baker S.E."/>
            <person name="Pisabarro A.G."/>
            <person name="Walton J.D."/>
            <person name="Blanchette R.A."/>
            <person name="Henrissat B."/>
            <person name="Martin F."/>
            <person name="Cullen D."/>
            <person name="Hibbett D.S."/>
            <person name="Grigoriev I.V."/>
        </authorList>
    </citation>
    <scope>NUCLEOTIDE SEQUENCE [LARGE SCALE GENOMIC DNA]</scope>
    <source>
        <strain evidence="4">MUCL 33604</strain>
    </source>
</reference>
<sequence>MFPSSNFPSQGQFLLLTDEPSSAADFLLHKSLNSHLKGSSKSRCIVLSVSESLARWKAVSARSNTNLDSYINSESLEFVDVCAASDPPNLKAPSSAPFRPVLDELRSKLGSNGAEYPLVILDDISSLEWIGFSVLDLTRFLRALLALIFKFDASLIVRHHIITPGDPDDLLRFLLELCTFHMEVRTLSSGRSGAVSGEIALHPGRTTVPTGFRTVARARAVQYRLTDAGSVFFEKGTGEAVL</sequence>
<proteinExistence type="inferred from homology"/>
<comment type="pathway">
    <text evidence="1">tRNA modification; 5-methoxycarbonylmethyl-2-thiouridine-tRNA biosynthesis.</text>
</comment>